<dbReference type="InterPro" id="IPR036259">
    <property type="entry name" value="MFS_trans_sf"/>
</dbReference>
<dbReference type="EMBL" id="LGUS01000233">
    <property type="protein sequence ID" value="KOG28450.1"/>
    <property type="molecule type" value="Genomic_DNA"/>
</dbReference>
<proteinExistence type="predicted"/>
<keyword evidence="1" id="KW-0812">Transmembrane</keyword>
<dbReference type="AlphaFoldDB" id="A0A0L8KRE6"/>
<keyword evidence="3" id="KW-1185">Reference proteome</keyword>
<dbReference type="Gene3D" id="1.20.1250.20">
    <property type="entry name" value="MFS general substrate transporter like domains"/>
    <property type="match status" value="1"/>
</dbReference>
<evidence type="ECO:0000256" key="1">
    <source>
        <dbReference type="SAM" id="Phobius"/>
    </source>
</evidence>
<reference evidence="3" key="1">
    <citation type="submission" date="2015-07" db="EMBL/GenBank/DDBJ databases">
        <authorList>
            <person name="Ju K.-S."/>
            <person name="Doroghazi J.R."/>
            <person name="Metcalf W.W."/>
        </authorList>
    </citation>
    <scope>NUCLEOTIDE SEQUENCE [LARGE SCALE GENOMIC DNA]</scope>
    <source>
        <strain evidence="3">NRRL 2290</strain>
    </source>
</reference>
<organism evidence="2 3">
    <name type="scientific">Streptomyces resistomycificus</name>
    <dbReference type="NCBI Taxonomy" id="67356"/>
    <lineage>
        <taxon>Bacteria</taxon>
        <taxon>Bacillati</taxon>
        <taxon>Actinomycetota</taxon>
        <taxon>Actinomycetes</taxon>
        <taxon>Kitasatosporales</taxon>
        <taxon>Streptomycetaceae</taxon>
        <taxon>Streptomyces</taxon>
        <taxon>Streptomyces aurantiacus group</taxon>
    </lineage>
</organism>
<protein>
    <submittedName>
        <fullName evidence="2">Uncharacterized protein</fullName>
    </submittedName>
</protein>
<keyword evidence="1" id="KW-1133">Transmembrane helix</keyword>
<comment type="caution">
    <text evidence="2">The sequence shown here is derived from an EMBL/GenBank/DDBJ whole genome shotgun (WGS) entry which is preliminary data.</text>
</comment>
<dbReference type="STRING" id="67356.AQJ84_37425"/>
<feature type="transmembrane region" description="Helical" evidence="1">
    <location>
        <begin position="104"/>
        <end position="126"/>
    </location>
</feature>
<sequence length="168" mass="16922">MSRTSVDTAPGIRPRPGDDTMQATLILSLADTVAHGGTGAPAGTTAGPLITAWLDGHRGRHGSFSAAAIGMPLGLVRSAVGRRHLAGRRYAAGFARAPEAMGRMIRLIVAGAVARAVAGAVIATVLPTSGHTVSQPAHLGVNGATAVAAGPARTAAAPRLRRTMHPVH</sequence>
<dbReference type="Proteomes" id="UP000037251">
    <property type="component" value="Unassembled WGS sequence"/>
</dbReference>
<name>A0A0L8KRE6_9ACTN</name>
<evidence type="ECO:0000313" key="2">
    <source>
        <dbReference type="EMBL" id="KOG28450.1"/>
    </source>
</evidence>
<evidence type="ECO:0000313" key="3">
    <source>
        <dbReference type="Proteomes" id="UP000037251"/>
    </source>
</evidence>
<dbReference type="RefSeq" id="WP_030038805.1">
    <property type="nucleotide sequence ID" value="NZ_KL575589.1"/>
</dbReference>
<accession>A0A0L8KRE6</accession>
<dbReference type="PATRIC" id="fig|67356.5.peg.8375"/>
<keyword evidence="1" id="KW-0472">Membrane</keyword>
<gene>
    <name evidence="2" type="ORF">ADK37_39150</name>
</gene>